<reference evidence="4" key="1">
    <citation type="submission" date="2021-03" db="EMBL/GenBank/DDBJ databases">
        <title>Revisited historic fungal species revealed as producer of novel bioactive compounds through whole genome sequencing and comparative genomics.</title>
        <authorList>
            <person name="Vignolle G.A."/>
            <person name="Hochenegger N."/>
            <person name="Mach R.L."/>
            <person name="Mach-Aigner A.R."/>
            <person name="Javad Rahimi M."/>
            <person name="Salim K.A."/>
            <person name="Chan C.M."/>
            <person name="Lim L.B.L."/>
            <person name="Cai F."/>
            <person name="Druzhinina I.S."/>
            <person name="U'Ren J.M."/>
            <person name="Derntl C."/>
        </authorList>
    </citation>
    <scope>NUCLEOTIDE SEQUENCE</scope>
    <source>
        <strain evidence="4">TUCIM 5799</strain>
    </source>
</reference>
<evidence type="ECO:0008006" key="6">
    <source>
        <dbReference type="Google" id="ProtNLM"/>
    </source>
</evidence>
<dbReference type="AlphaFoldDB" id="A0A9Q0AQ22"/>
<dbReference type="Proteomes" id="UP000829685">
    <property type="component" value="Unassembled WGS sequence"/>
</dbReference>
<evidence type="ECO:0000256" key="1">
    <source>
        <dbReference type="SAM" id="MobiDB-lite"/>
    </source>
</evidence>
<feature type="chain" id="PRO_5040457167" description="Peptidase A1 domain-containing protein" evidence="3">
    <location>
        <begin position="20"/>
        <end position="548"/>
    </location>
</feature>
<dbReference type="SUPFAM" id="SSF50630">
    <property type="entry name" value="Acid proteases"/>
    <property type="match status" value="1"/>
</dbReference>
<evidence type="ECO:0000256" key="3">
    <source>
        <dbReference type="SAM" id="SignalP"/>
    </source>
</evidence>
<keyword evidence="5" id="KW-1185">Reference proteome</keyword>
<gene>
    <name evidence="4" type="ORF">JX265_006179</name>
</gene>
<dbReference type="Gene3D" id="2.40.70.10">
    <property type="entry name" value="Acid Proteases"/>
    <property type="match status" value="2"/>
</dbReference>
<protein>
    <recommendedName>
        <fullName evidence="6">Peptidase A1 domain-containing protein</fullName>
    </recommendedName>
</protein>
<feature type="signal peptide" evidence="3">
    <location>
        <begin position="1"/>
        <end position="19"/>
    </location>
</feature>
<feature type="region of interest" description="Disordered" evidence="1">
    <location>
        <begin position="355"/>
        <end position="401"/>
    </location>
</feature>
<keyword evidence="2" id="KW-1133">Transmembrane helix</keyword>
<feature type="compositionally biased region" description="Low complexity" evidence="1">
    <location>
        <begin position="384"/>
        <end position="401"/>
    </location>
</feature>
<dbReference type="EMBL" id="JAFIMR010000013">
    <property type="protein sequence ID" value="KAI1871139.1"/>
    <property type="molecule type" value="Genomic_DNA"/>
</dbReference>
<organism evidence="4 5">
    <name type="scientific">Neoarthrinium moseri</name>
    <dbReference type="NCBI Taxonomy" id="1658444"/>
    <lineage>
        <taxon>Eukaryota</taxon>
        <taxon>Fungi</taxon>
        <taxon>Dikarya</taxon>
        <taxon>Ascomycota</taxon>
        <taxon>Pezizomycotina</taxon>
        <taxon>Sordariomycetes</taxon>
        <taxon>Xylariomycetidae</taxon>
        <taxon>Amphisphaeriales</taxon>
        <taxon>Apiosporaceae</taxon>
        <taxon>Neoarthrinium</taxon>
    </lineage>
</organism>
<comment type="caution">
    <text evidence="4">The sequence shown here is derived from an EMBL/GenBank/DDBJ whole genome shotgun (WGS) entry which is preliminary data.</text>
</comment>
<accession>A0A9Q0AQ22</accession>
<proteinExistence type="predicted"/>
<feature type="transmembrane region" description="Helical" evidence="2">
    <location>
        <begin position="436"/>
        <end position="456"/>
    </location>
</feature>
<evidence type="ECO:0000313" key="4">
    <source>
        <dbReference type="EMBL" id="KAI1871139.1"/>
    </source>
</evidence>
<evidence type="ECO:0000313" key="5">
    <source>
        <dbReference type="Proteomes" id="UP000829685"/>
    </source>
</evidence>
<evidence type="ECO:0000256" key="2">
    <source>
        <dbReference type="SAM" id="Phobius"/>
    </source>
</evidence>
<name>A0A9Q0AQ22_9PEZI</name>
<keyword evidence="2" id="KW-0812">Transmembrane</keyword>
<keyword evidence="2" id="KW-0472">Membrane</keyword>
<dbReference type="InterPro" id="IPR021109">
    <property type="entry name" value="Peptidase_aspartic_dom_sf"/>
</dbReference>
<sequence length="548" mass="57793">MKVLFQLSVLAALSGGAAGSVLHVGHHVESRQSGSFETHPIIWDDVKGYSVQVSVGNPQQSFKLTLSNDMRVALPTIGDSGICTKSPRSLACSNSAFLGNQSSTFINMTNVPTTGYQRGTFRDDFQLGIQTLRNFSLFNDETPYGQGRLGLGAPNGGWNKTEPDQGGDSFLLQMAVSQFIATPAYSICLHWMESGGSYIRLSSIIAESPTGRDIIHPNPGLLLRLGLEGGPSIFPQELAIAAWAVAGATWLPQQEQAAVPCAMKDSVGNFTLNLGGASGVKIKVPMRLLVGYDTAAGRLNTTNDAGDPMCIFGILNGTDPRTYTISASILRAVYLVVDSSNSQVAIAQAQHDGTQPSNIVPFSGSAAPIPSATKAPDQEDPNLSTTWPSVPSSTSLSPTSATTTYAAASGFQILSHGTNETDAIGDTSGLSQSAKIGIGVGTAAGVCILTGVFFAFRRYHRRQISSRQHPPLSHGDGVKLHAGNSDGLSNGFRGSELPSDGIQIPAQLSHVYPPTSEVEGERLPPLAYPQELYVEPGQAGTVRVEHSR</sequence>
<keyword evidence="3" id="KW-0732">Signal</keyword>